<dbReference type="InterPro" id="IPR002110">
    <property type="entry name" value="Ankyrin_rpt"/>
</dbReference>
<dbReference type="PANTHER" id="PTHR24173:SF74">
    <property type="entry name" value="ANKYRIN REPEAT DOMAIN-CONTAINING PROTEIN 16"/>
    <property type="match status" value="1"/>
</dbReference>
<feature type="repeat" description="ANK" evidence="3">
    <location>
        <begin position="147"/>
        <end position="179"/>
    </location>
</feature>
<dbReference type="SMART" id="SM00248">
    <property type="entry name" value="ANK"/>
    <property type="match status" value="3"/>
</dbReference>
<dbReference type="EMBL" id="CAJNIZ010028818">
    <property type="protein sequence ID" value="CAE7511056.1"/>
    <property type="molecule type" value="Genomic_DNA"/>
</dbReference>
<dbReference type="PANTHER" id="PTHR24173">
    <property type="entry name" value="ANKYRIN REPEAT CONTAINING"/>
    <property type="match status" value="1"/>
</dbReference>
<sequence length="201" mass="22044">MLRIWRVSGQELPPLNMEDEKIRSVRDLKRSLRSLHGFPLCMQQLLHDGNPLDNTTQLDAAMDLQLVLLPLATADQKFEAGKELLKACGSGDLETARFLLEAGVDKDFRNPDGGETPLLRAVEDDGHVHIVQLLLKAGAHANRSDYFGEAPLMYAARNGHVEIAQLLLEAGADKNLENNEGETALMIAAGNPEMQELLANA</sequence>
<name>A0A812T2N7_SYMPI</name>
<accession>A0A812T2N7</accession>
<keyword evidence="5" id="KW-1185">Reference proteome</keyword>
<dbReference type="PROSITE" id="PS50297">
    <property type="entry name" value="ANK_REP_REGION"/>
    <property type="match status" value="2"/>
</dbReference>
<protein>
    <submittedName>
        <fullName evidence="4">ANKRD17 protein</fullName>
    </submittedName>
</protein>
<feature type="repeat" description="ANK" evidence="3">
    <location>
        <begin position="113"/>
        <end position="146"/>
    </location>
</feature>
<dbReference type="OrthoDB" id="301636at2759"/>
<keyword evidence="1" id="KW-0677">Repeat</keyword>
<evidence type="ECO:0000313" key="4">
    <source>
        <dbReference type="EMBL" id="CAE7511056.1"/>
    </source>
</evidence>
<dbReference type="AlphaFoldDB" id="A0A812T2N7"/>
<keyword evidence="2 3" id="KW-0040">ANK repeat</keyword>
<evidence type="ECO:0000313" key="5">
    <source>
        <dbReference type="Proteomes" id="UP000649617"/>
    </source>
</evidence>
<organism evidence="4 5">
    <name type="scientific">Symbiodinium pilosum</name>
    <name type="common">Dinoflagellate</name>
    <dbReference type="NCBI Taxonomy" id="2952"/>
    <lineage>
        <taxon>Eukaryota</taxon>
        <taxon>Sar</taxon>
        <taxon>Alveolata</taxon>
        <taxon>Dinophyceae</taxon>
        <taxon>Suessiales</taxon>
        <taxon>Symbiodiniaceae</taxon>
        <taxon>Symbiodinium</taxon>
    </lineage>
</organism>
<dbReference type="Pfam" id="PF12796">
    <property type="entry name" value="Ank_2"/>
    <property type="match status" value="1"/>
</dbReference>
<dbReference type="SUPFAM" id="SSF48403">
    <property type="entry name" value="Ankyrin repeat"/>
    <property type="match status" value="1"/>
</dbReference>
<evidence type="ECO:0000256" key="2">
    <source>
        <dbReference type="ARBA" id="ARBA00023043"/>
    </source>
</evidence>
<evidence type="ECO:0000256" key="3">
    <source>
        <dbReference type="PROSITE-ProRule" id="PRU00023"/>
    </source>
</evidence>
<proteinExistence type="predicted"/>
<evidence type="ECO:0000256" key="1">
    <source>
        <dbReference type="ARBA" id="ARBA00022737"/>
    </source>
</evidence>
<dbReference type="SUPFAM" id="SSF54236">
    <property type="entry name" value="Ubiquitin-like"/>
    <property type="match status" value="1"/>
</dbReference>
<dbReference type="Proteomes" id="UP000649617">
    <property type="component" value="Unassembled WGS sequence"/>
</dbReference>
<dbReference type="Gene3D" id="1.25.40.20">
    <property type="entry name" value="Ankyrin repeat-containing domain"/>
    <property type="match status" value="1"/>
</dbReference>
<gene>
    <name evidence="4" type="primary">ANKRD17</name>
    <name evidence="4" type="ORF">SPIL2461_LOCUS13297</name>
</gene>
<comment type="caution">
    <text evidence="4">The sequence shown here is derived from an EMBL/GenBank/DDBJ whole genome shotgun (WGS) entry which is preliminary data.</text>
</comment>
<dbReference type="PROSITE" id="PS50088">
    <property type="entry name" value="ANK_REPEAT"/>
    <property type="match status" value="2"/>
</dbReference>
<dbReference type="InterPro" id="IPR029071">
    <property type="entry name" value="Ubiquitin-like_domsf"/>
</dbReference>
<reference evidence="4" key="1">
    <citation type="submission" date="2021-02" db="EMBL/GenBank/DDBJ databases">
        <authorList>
            <person name="Dougan E. K."/>
            <person name="Rhodes N."/>
            <person name="Thang M."/>
            <person name="Chan C."/>
        </authorList>
    </citation>
    <scope>NUCLEOTIDE SEQUENCE</scope>
</reference>
<dbReference type="InterPro" id="IPR036770">
    <property type="entry name" value="Ankyrin_rpt-contain_sf"/>
</dbReference>